<dbReference type="Proteomes" id="UP000320176">
    <property type="component" value="Unassembled WGS sequence"/>
</dbReference>
<dbReference type="AlphaFoldDB" id="A0A5C6B806"/>
<keyword evidence="4" id="KW-1185">Reference proteome</keyword>
<feature type="compositionally biased region" description="Basic and acidic residues" evidence="1">
    <location>
        <begin position="216"/>
        <end position="225"/>
    </location>
</feature>
<dbReference type="EMBL" id="SJPN01000001">
    <property type="protein sequence ID" value="TWU08203.1"/>
    <property type="molecule type" value="Genomic_DNA"/>
</dbReference>
<feature type="signal peptide" evidence="2">
    <location>
        <begin position="1"/>
        <end position="22"/>
    </location>
</feature>
<evidence type="ECO:0000313" key="3">
    <source>
        <dbReference type="EMBL" id="TWU08203.1"/>
    </source>
</evidence>
<feature type="compositionally biased region" description="Basic and acidic residues" evidence="1">
    <location>
        <begin position="268"/>
        <end position="283"/>
    </location>
</feature>
<accession>A0A5C6B806</accession>
<evidence type="ECO:0000256" key="1">
    <source>
        <dbReference type="SAM" id="MobiDB-lite"/>
    </source>
</evidence>
<reference evidence="3 4" key="1">
    <citation type="submission" date="2019-02" db="EMBL/GenBank/DDBJ databases">
        <title>Deep-cultivation of Planctomycetes and their phenomic and genomic characterization uncovers novel biology.</title>
        <authorList>
            <person name="Wiegand S."/>
            <person name="Jogler M."/>
            <person name="Boedeker C."/>
            <person name="Pinto D."/>
            <person name="Vollmers J."/>
            <person name="Rivas-Marin E."/>
            <person name="Kohn T."/>
            <person name="Peeters S.H."/>
            <person name="Heuer A."/>
            <person name="Rast P."/>
            <person name="Oberbeckmann S."/>
            <person name="Bunk B."/>
            <person name="Jeske O."/>
            <person name="Meyerdierks A."/>
            <person name="Storesund J.E."/>
            <person name="Kallscheuer N."/>
            <person name="Luecker S."/>
            <person name="Lage O.M."/>
            <person name="Pohl T."/>
            <person name="Merkel B.J."/>
            <person name="Hornburger P."/>
            <person name="Mueller R.-W."/>
            <person name="Bruemmer F."/>
            <person name="Labrenz M."/>
            <person name="Spormann A.M."/>
            <person name="Op Den Camp H."/>
            <person name="Overmann J."/>
            <person name="Amann R."/>
            <person name="Jetten M.S.M."/>
            <person name="Mascher T."/>
            <person name="Medema M.H."/>
            <person name="Devos D.P."/>
            <person name="Kaster A.-K."/>
            <person name="Ovreas L."/>
            <person name="Rohde M."/>
            <person name="Galperin M.Y."/>
            <person name="Jogler C."/>
        </authorList>
    </citation>
    <scope>NUCLEOTIDE SEQUENCE [LARGE SCALE GENOMIC DNA]</scope>
    <source>
        <strain evidence="3 4">Pla52n</strain>
    </source>
</reference>
<sequence precursor="true">MKHLLRFAVALPVLTLASQCAAGGNPLLTRLFSSHSTCKPVTLCSEQAPVIAEATPVETIVSETPVIEPVVESACCQSGQAVVTGTGSIASSNITPAEYAQDNPSELNILLTTELVQLREQVKQLQETQVAQDEALAKSEQLITAEKKSHEEHLKKLDAQMKRIEAAEKQAASAKQQLADAQKKHEQLVSKLNAEIKSAEESAKAAVADAKQQSDAQKERADKLQKQNQNLKKNLEQQKKRADDLAAKAAEVQPAKEEAPVEPQDDAPADKPQDDKQAVKDESEPAPVATEPKEESAE</sequence>
<dbReference type="RefSeq" id="WP_146518288.1">
    <property type="nucleotide sequence ID" value="NZ_CP151726.1"/>
</dbReference>
<proteinExistence type="predicted"/>
<name>A0A5C6B806_9BACT</name>
<gene>
    <name evidence="3" type="ORF">Pla52n_07850</name>
</gene>
<feature type="region of interest" description="Disordered" evidence="1">
    <location>
        <begin position="203"/>
        <end position="298"/>
    </location>
</feature>
<evidence type="ECO:0000256" key="2">
    <source>
        <dbReference type="SAM" id="SignalP"/>
    </source>
</evidence>
<feature type="chain" id="PRO_5022773164" description="Chromosome partition protein Smc" evidence="2">
    <location>
        <begin position="23"/>
        <end position="298"/>
    </location>
</feature>
<organism evidence="3 4">
    <name type="scientific">Stieleria varia</name>
    <dbReference type="NCBI Taxonomy" id="2528005"/>
    <lineage>
        <taxon>Bacteria</taxon>
        <taxon>Pseudomonadati</taxon>
        <taxon>Planctomycetota</taxon>
        <taxon>Planctomycetia</taxon>
        <taxon>Pirellulales</taxon>
        <taxon>Pirellulaceae</taxon>
        <taxon>Stieleria</taxon>
    </lineage>
</organism>
<dbReference type="OrthoDB" id="290973at2"/>
<evidence type="ECO:0008006" key="5">
    <source>
        <dbReference type="Google" id="ProtNLM"/>
    </source>
</evidence>
<comment type="caution">
    <text evidence="3">The sequence shown here is derived from an EMBL/GenBank/DDBJ whole genome shotgun (WGS) entry which is preliminary data.</text>
</comment>
<evidence type="ECO:0000313" key="4">
    <source>
        <dbReference type="Proteomes" id="UP000320176"/>
    </source>
</evidence>
<protein>
    <recommendedName>
        <fullName evidence="5">Chromosome partition protein Smc</fullName>
    </recommendedName>
</protein>
<feature type="compositionally biased region" description="Low complexity" evidence="1">
    <location>
        <begin position="204"/>
        <end position="215"/>
    </location>
</feature>
<feature type="compositionally biased region" description="Basic and acidic residues" evidence="1">
    <location>
        <begin position="233"/>
        <end position="246"/>
    </location>
</feature>
<keyword evidence="2" id="KW-0732">Signal</keyword>